<comment type="caution">
    <text evidence="1">The sequence shown here is derived from an EMBL/GenBank/DDBJ whole genome shotgun (WGS) entry which is preliminary data.</text>
</comment>
<dbReference type="Pfam" id="PF20092">
    <property type="entry name" value="DUF6483"/>
    <property type="match status" value="1"/>
</dbReference>
<proteinExistence type="predicted"/>
<keyword evidence="2" id="KW-1185">Reference proteome</keyword>
<dbReference type="AlphaFoldDB" id="A0A7X2XV02"/>
<name>A0A7X2XV02_9LACO</name>
<dbReference type="EMBL" id="WNJO01000005">
    <property type="protein sequence ID" value="MTV82104.1"/>
    <property type="molecule type" value="Genomic_DNA"/>
</dbReference>
<dbReference type="Proteomes" id="UP000466388">
    <property type="component" value="Unassembled WGS sequence"/>
</dbReference>
<evidence type="ECO:0000313" key="1">
    <source>
        <dbReference type="EMBL" id="MTV82104.1"/>
    </source>
</evidence>
<gene>
    <name evidence="1" type="ORF">GM612_05485</name>
</gene>
<organism evidence="1 2">
    <name type="scientific">Secundilactobacillus folii</name>
    <dbReference type="NCBI Taxonomy" id="2678357"/>
    <lineage>
        <taxon>Bacteria</taxon>
        <taxon>Bacillati</taxon>
        <taxon>Bacillota</taxon>
        <taxon>Bacilli</taxon>
        <taxon>Lactobacillales</taxon>
        <taxon>Lactobacillaceae</taxon>
        <taxon>Secundilactobacillus</taxon>
    </lineage>
</organism>
<evidence type="ECO:0000313" key="2">
    <source>
        <dbReference type="Proteomes" id="UP000466388"/>
    </source>
</evidence>
<accession>A0A7X2XV02</accession>
<reference evidence="1 2" key="1">
    <citation type="submission" date="2019-11" db="EMBL/GenBank/DDBJ databases">
        <title>Lactobacillus sp. nov. CRM56-3, isolated from fermented tea leaves.</title>
        <authorList>
            <person name="Phuengjayaem S."/>
            <person name="Tanasupawat S."/>
        </authorList>
    </citation>
    <scope>NUCLEOTIDE SEQUENCE [LARGE SCALE GENOMIC DNA]</scope>
    <source>
        <strain evidence="1 2">CRM56-3</strain>
    </source>
</reference>
<sequence length="121" mass="14168">MQRRDDDWIMKQIHLLAEGLGYLLHSSNPDNDYEIVFPQQDEQMLPHQEELARLIQLNRYGEAAKRLVNLQPTMPEKDFMKLSVWFYSTLNGKSETELEDGHYSKDAIVAGLRKLSDMKDE</sequence>
<dbReference type="InterPro" id="IPR045507">
    <property type="entry name" value="DUF6483"/>
</dbReference>
<protein>
    <submittedName>
        <fullName evidence="1">Uncharacterized protein</fullName>
    </submittedName>
</protein>